<evidence type="ECO:0000313" key="1">
    <source>
        <dbReference type="EMBL" id="JAH27602.1"/>
    </source>
</evidence>
<dbReference type="EMBL" id="GBXM01080975">
    <property type="protein sequence ID" value="JAH27602.1"/>
    <property type="molecule type" value="Transcribed_RNA"/>
</dbReference>
<reference evidence="1" key="1">
    <citation type="submission" date="2014-11" db="EMBL/GenBank/DDBJ databases">
        <authorList>
            <person name="Amaro Gonzalez C."/>
        </authorList>
    </citation>
    <scope>NUCLEOTIDE SEQUENCE</scope>
</reference>
<reference evidence="1" key="2">
    <citation type="journal article" date="2015" name="Fish Shellfish Immunol.">
        <title>Early steps in the European eel (Anguilla anguilla)-Vibrio vulnificus interaction in the gills: Role of the RtxA13 toxin.</title>
        <authorList>
            <person name="Callol A."/>
            <person name="Pajuelo D."/>
            <person name="Ebbesson L."/>
            <person name="Teles M."/>
            <person name="MacKenzie S."/>
            <person name="Amaro C."/>
        </authorList>
    </citation>
    <scope>NUCLEOTIDE SEQUENCE</scope>
</reference>
<name>A0A0E9RFK6_ANGAN</name>
<proteinExistence type="predicted"/>
<organism evidence="1">
    <name type="scientific">Anguilla anguilla</name>
    <name type="common">European freshwater eel</name>
    <name type="synonym">Muraena anguilla</name>
    <dbReference type="NCBI Taxonomy" id="7936"/>
    <lineage>
        <taxon>Eukaryota</taxon>
        <taxon>Metazoa</taxon>
        <taxon>Chordata</taxon>
        <taxon>Craniata</taxon>
        <taxon>Vertebrata</taxon>
        <taxon>Euteleostomi</taxon>
        <taxon>Actinopterygii</taxon>
        <taxon>Neopterygii</taxon>
        <taxon>Teleostei</taxon>
        <taxon>Anguilliformes</taxon>
        <taxon>Anguillidae</taxon>
        <taxon>Anguilla</taxon>
    </lineage>
</organism>
<sequence length="53" mass="6447">MSTHKLSQLYQEIFHWRLCNCPPNNKSLPSLLQCSREFLLFPLDLKWQHRYGK</sequence>
<protein>
    <submittedName>
        <fullName evidence="1">Uncharacterized protein</fullName>
    </submittedName>
</protein>
<dbReference type="AlphaFoldDB" id="A0A0E9RFK6"/>
<accession>A0A0E9RFK6</accession>